<dbReference type="AlphaFoldDB" id="A0A921IK38"/>
<evidence type="ECO:0000313" key="4">
    <source>
        <dbReference type="Proteomes" id="UP000782880"/>
    </source>
</evidence>
<gene>
    <name evidence="3" type="ORF">K8V20_08420</name>
</gene>
<proteinExistence type="predicted"/>
<feature type="chain" id="PRO_5039730515" description="DUF4412 domain-containing protein" evidence="2">
    <location>
        <begin position="24"/>
        <end position="311"/>
    </location>
</feature>
<reference evidence="3" key="1">
    <citation type="journal article" date="2021" name="PeerJ">
        <title>Extensive microbial diversity within the chicken gut microbiome revealed by metagenomics and culture.</title>
        <authorList>
            <person name="Gilroy R."/>
            <person name="Ravi A."/>
            <person name="Getino M."/>
            <person name="Pursley I."/>
            <person name="Horton D.L."/>
            <person name="Alikhan N.F."/>
            <person name="Baker D."/>
            <person name="Gharbi K."/>
            <person name="Hall N."/>
            <person name="Watson M."/>
            <person name="Adriaenssens E.M."/>
            <person name="Foster-Nyarko E."/>
            <person name="Jarju S."/>
            <person name="Secka A."/>
            <person name="Antonio M."/>
            <person name="Oren A."/>
            <person name="Chaudhuri R.R."/>
            <person name="La Ragione R."/>
            <person name="Hildebrand F."/>
            <person name="Pallen M.J."/>
        </authorList>
    </citation>
    <scope>NUCLEOTIDE SEQUENCE</scope>
    <source>
        <strain evidence="3">ChiBcec21-2208</strain>
    </source>
</reference>
<evidence type="ECO:0000313" key="3">
    <source>
        <dbReference type="EMBL" id="HJG28649.1"/>
    </source>
</evidence>
<name>A0A921IK38_9FIRM</name>
<keyword evidence="2" id="KW-0732">Signal</keyword>
<reference evidence="3" key="2">
    <citation type="submission" date="2021-09" db="EMBL/GenBank/DDBJ databases">
        <authorList>
            <person name="Gilroy R."/>
        </authorList>
    </citation>
    <scope>NUCLEOTIDE SEQUENCE</scope>
    <source>
        <strain evidence="3">ChiBcec21-2208</strain>
    </source>
</reference>
<sequence>MRKNFAAVCAGMLLLALAGCTAAGDGAASQSASTLEQAAQTEPAAEPEQTAETDPAATEAPEQQVTLAETVLYDQDGVRITATGLDMQAVLGPELSFQVENNTQQNLVVQPEWCTVNGYMMSDLFSADVAAGKKANDTMYFPSSSLERCGIDTVTDIAMELKILDGETYQTLATTGTVTLQTSAAGSYTQTYDDSGEEIYNANGIRVVMQRQAEDLFGQEIHFYLENTSDRAVVVQSEDVSVNGYMISNWLYADLIPGAHAVEALTLFTSDMEENGIETIETVELALNIVDAETYQTIEKTAPITLQMGQE</sequence>
<evidence type="ECO:0000256" key="2">
    <source>
        <dbReference type="SAM" id="SignalP"/>
    </source>
</evidence>
<evidence type="ECO:0000256" key="1">
    <source>
        <dbReference type="SAM" id="MobiDB-lite"/>
    </source>
</evidence>
<feature type="signal peptide" evidence="2">
    <location>
        <begin position="1"/>
        <end position="23"/>
    </location>
</feature>
<comment type="caution">
    <text evidence="3">The sequence shown here is derived from an EMBL/GenBank/DDBJ whole genome shotgun (WGS) entry which is preliminary data.</text>
</comment>
<evidence type="ECO:0008006" key="5">
    <source>
        <dbReference type="Google" id="ProtNLM"/>
    </source>
</evidence>
<organism evidence="3 4">
    <name type="scientific">Subdoligranulum variabile</name>
    <dbReference type="NCBI Taxonomy" id="214851"/>
    <lineage>
        <taxon>Bacteria</taxon>
        <taxon>Bacillati</taxon>
        <taxon>Bacillota</taxon>
        <taxon>Clostridia</taxon>
        <taxon>Eubacteriales</taxon>
        <taxon>Oscillospiraceae</taxon>
        <taxon>Subdoligranulum</taxon>
    </lineage>
</organism>
<protein>
    <recommendedName>
        <fullName evidence="5">DUF4412 domain-containing protein</fullName>
    </recommendedName>
</protein>
<dbReference type="EMBL" id="DYVE01000220">
    <property type="protein sequence ID" value="HJG28649.1"/>
    <property type="molecule type" value="Genomic_DNA"/>
</dbReference>
<feature type="region of interest" description="Disordered" evidence="1">
    <location>
        <begin position="33"/>
        <end position="62"/>
    </location>
</feature>
<dbReference type="PROSITE" id="PS51257">
    <property type="entry name" value="PROKAR_LIPOPROTEIN"/>
    <property type="match status" value="1"/>
</dbReference>
<accession>A0A921IK38</accession>
<dbReference type="Proteomes" id="UP000782880">
    <property type="component" value="Unassembled WGS sequence"/>
</dbReference>